<accession>A0A9W9PUJ5</accession>
<proteinExistence type="predicted"/>
<dbReference type="SUPFAM" id="SSF88659">
    <property type="entry name" value="Sigma3 and sigma4 domains of RNA polymerase sigma factors"/>
    <property type="match status" value="1"/>
</dbReference>
<reference evidence="2" key="2">
    <citation type="journal article" date="2023" name="IMA Fungus">
        <title>Comparative genomic study of the Penicillium genus elucidates a diverse pangenome and 15 lateral gene transfer events.</title>
        <authorList>
            <person name="Petersen C."/>
            <person name="Sorensen T."/>
            <person name="Nielsen M.R."/>
            <person name="Sondergaard T.E."/>
            <person name="Sorensen J.L."/>
            <person name="Fitzpatrick D.A."/>
            <person name="Frisvad J.C."/>
            <person name="Nielsen K.L."/>
        </authorList>
    </citation>
    <scope>NUCLEOTIDE SEQUENCE</scope>
    <source>
        <strain evidence="2">IBT 21472</strain>
    </source>
</reference>
<dbReference type="EMBL" id="JAPZBO010000007">
    <property type="protein sequence ID" value="KAJ5311691.1"/>
    <property type="molecule type" value="Genomic_DNA"/>
</dbReference>
<keyword evidence="3" id="KW-1185">Reference proteome</keyword>
<evidence type="ECO:0000256" key="1">
    <source>
        <dbReference type="SAM" id="MobiDB-lite"/>
    </source>
</evidence>
<dbReference type="AlphaFoldDB" id="A0A9W9PUJ5"/>
<sequence>MAPPMDNTTRGVILGLKMAGKGNTEIAEIIGMTPSAVSMLYLRAVKKGYDPEKRPLGALDSFFGGGSTPNTPKKRKTPRRRSV</sequence>
<evidence type="ECO:0000313" key="3">
    <source>
        <dbReference type="Proteomes" id="UP001147746"/>
    </source>
</evidence>
<dbReference type="Proteomes" id="UP001147746">
    <property type="component" value="Unassembled WGS sequence"/>
</dbReference>
<feature type="compositionally biased region" description="Basic residues" evidence="1">
    <location>
        <begin position="72"/>
        <end position="83"/>
    </location>
</feature>
<protein>
    <submittedName>
        <fullName evidence="2">Uncharacterized protein</fullName>
    </submittedName>
</protein>
<reference evidence="2" key="1">
    <citation type="submission" date="2022-12" db="EMBL/GenBank/DDBJ databases">
        <authorList>
            <person name="Petersen C."/>
        </authorList>
    </citation>
    <scope>NUCLEOTIDE SEQUENCE</scope>
    <source>
        <strain evidence="2">IBT 21472</strain>
    </source>
</reference>
<evidence type="ECO:0000313" key="2">
    <source>
        <dbReference type="EMBL" id="KAJ5311691.1"/>
    </source>
</evidence>
<dbReference type="InterPro" id="IPR013324">
    <property type="entry name" value="RNA_pol_sigma_r3/r4-like"/>
</dbReference>
<comment type="caution">
    <text evidence="2">The sequence shown here is derived from an EMBL/GenBank/DDBJ whole genome shotgun (WGS) entry which is preliminary data.</text>
</comment>
<feature type="region of interest" description="Disordered" evidence="1">
    <location>
        <begin position="51"/>
        <end position="83"/>
    </location>
</feature>
<gene>
    <name evidence="2" type="ORF">N7476_007551</name>
</gene>
<name>A0A9W9PUJ5_9EURO</name>
<organism evidence="2 3">
    <name type="scientific">Penicillium atrosanguineum</name>
    <dbReference type="NCBI Taxonomy" id="1132637"/>
    <lineage>
        <taxon>Eukaryota</taxon>
        <taxon>Fungi</taxon>
        <taxon>Dikarya</taxon>
        <taxon>Ascomycota</taxon>
        <taxon>Pezizomycotina</taxon>
        <taxon>Eurotiomycetes</taxon>
        <taxon>Eurotiomycetidae</taxon>
        <taxon>Eurotiales</taxon>
        <taxon>Aspergillaceae</taxon>
        <taxon>Penicillium</taxon>
    </lineage>
</organism>